<evidence type="ECO:0000256" key="1">
    <source>
        <dbReference type="ARBA" id="ARBA00006484"/>
    </source>
</evidence>
<gene>
    <name evidence="5" type="ORF">EV420DRAFT_1618790</name>
</gene>
<keyword evidence="2" id="KW-0521">NADP</keyword>
<evidence type="ECO:0000256" key="3">
    <source>
        <dbReference type="ARBA" id="ARBA00023002"/>
    </source>
</evidence>
<comment type="similarity">
    <text evidence="1 4">Belongs to the short-chain dehydrogenases/reductases (SDR) family.</text>
</comment>
<dbReference type="Proteomes" id="UP001175211">
    <property type="component" value="Unassembled WGS sequence"/>
</dbReference>
<dbReference type="Gene3D" id="3.40.50.720">
    <property type="entry name" value="NAD(P)-binding Rossmann-like Domain"/>
    <property type="match status" value="1"/>
</dbReference>
<evidence type="ECO:0000256" key="4">
    <source>
        <dbReference type="RuleBase" id="RU000363"/>
    </source>
</evidence>
<dbReference type="GeneID" id="85358936"/>
<dbReference type="InterPro" id="IPR036291">
    <property type="entry name" value="NAD(P)-bd_dom_sf"/>
</dbReference>
<comment type="caution">
    <text evidence="5">The sequence shown here is derived from an EMBL/GenBank/DDBJ whole genome shotgun (WGS) entry which is preliminary data.</text>
</comment>
<dbReference type="AlphaFoldDB" id="A0AA39TUK9"/>
<dbReference type="PRINTS" id="PR00080">
    <property type="entry name" value="SDRFAMILY"/>
</dbReference>
<dbReference type="EMBL" id="JAUEPS010000007">
    <property type="protein sequence ID" value="KAK0463964.1"/>
    <property type="molecule type" value="Genomic_DNA"/>
</dbReference>
<organism evidence="5 6">
    <name type="scientific">Armillaria tabescens</name>
    <name type="common">Ringless honey mushroom</name>
    <name type="synonym">Agaricus tabescens</name>
    <dbReference type="NCBI Taxonomy" id="1929756"/>
    <lineage>
        <taxon>Eukaryota</taxon>
        <taxon>Fungi</taxon>
        <taxon>Dikarya</taxon>
        <taxon>Basidiomycota</taxon>
        <taxon>Agaricomycotina</taxon>
        <taxon>Agaricomycetes</taxon>
        <taxon>Agaricomycetidae</taxon>
        <taxon>Agaricales</taxon>
        <taxon>Marasmiineae</taxon>
        <taxon>Physalacriaceae</taxon>
        <taxon>Desarmillaria</taxon>
    </lineage>
</organism>
<dbReference type="PANTHER" id="PTHR43976">
    <property type="entry name" value="SHORT CHAIN DEHYDROGENASE"/>
    <property type="match status" value="1"/>
</dbReference>
<dbReference type="GO" id="GO:0016491">
    <property type="term" value="F:oxidoreductase activity"/>
    <property type="evidence" value="ECO:0007669"/>
    <property type="project" value="UniProtKB-KW"/>
</dbReference>
<evidence type="ECO:0000313" key="6">
    <source>
        <dbReference type="Proteomes" id="UP001175211"/>
    </source>
</evidence>
<accession>A0AA39TUK9</accession>
<dbReference type="Pfam" id="PF00106">
    <property type="entry name" value="adh_short"/>
    <property type="match status" value="1"/>
</dbReference>
<dbReference type="InterPro" id="IPR051911">
    <property type="entry name" value="SDR_oxidoreductase"/>
</dbReference>
<dbReference type="RefSeq" id="XP_060335274.1">
    <property type="nucleotide sequence ID" value="XM_060475388.1"/>
</dbReference>
<sequence>MPAHKVWFITGANAGFGRSMLECAIRKGDKVVAAVRRPETMTKLQTEYTEDRLLVVKVDVSKPDEVNAAFDTVKKAFGRIDVVYNNAGYAIVGEVEGVPLKAARAVFETNFWAVAFFREVNQPQGGRLLQVSSMYGESADGCIGYYSGTKHAVNALTEALSKELDPAWNIKPTLIEAGYFKTDALRLKTFEVYEHPSYTNPAVEGVAIRQAFANFDPNNNPFIRGDPDKLSEVVYRVADMEDPPLWLPLGKDAYVRARAKIASYVAEIDKYESLSEDLEL</sequence>
<dbReference type="SUPFAM" id="SSF51735">
    <property type="entry name" value="NAD(P)-binding Rossmann-fold domains"/>
    <property type="match status" value="1"/>
</dbReference>
<proteinExistence type="inferred from homology"/>
<dbReference type="PANTHER" id="PTHR43976:SF16">
    <property type="entry name" value="SHORT-CHAIN DEHYDROGENASE_REDUCTASE FAMILY PROTEIN"/>
    <property type="match status" value="1"/>
</dbReference>
<keyword evidence="3" id="KW-0560">Oxidoreductase</keyword>
<dbReference type="PROSITE" id="PS00061">
    <property type="entry name" value="ADH_SHORT"/>
    <property type="match status" value="1"/>
</dbReference>
<reference evidence="5" key="1">
    <citation type="submission" date="2023-06" db="EMBL/GenBank/DDBJ databases">
        <authorList>
            <consortium name="Lawrence Berkeley National Laboratory"/>
            <person name="Ahrendt S."/>
            <person name="Sahu N."/>
            <person name="Indic B."/>
            <person name="Wong-Bajracharya J."/>
            <person name="Merenyi Z."/>
            <person name="Ke H.-M."/>
            <person name="Monk M."/>
            <person name="Kocsube S."/>
            <person name="Drula E."/>
            <person name="Lipzen A."/>
            <person name="Balint B."/>
            <person name="Henrissat B."/>
            <person name="Andreopoulos B."/>
            <person name="Martin F.M."/>
            <person name="Harder C.B."/>
            <person name="Rigling D."/>
            <person name="Ford K.L."/>
            <person name="Foster G.D."/>
            <person name="Pangilinan J."/>
            <person name="Papanicolaou A."/>
            <person name="Barry K."/>
            <person name="LaButti K."/>
            <person name="Viragh M."/>
            <person name="Koriabine M."/>
            <person name="Yan M."/>
            <person name="Riley R."/>
            <person name="Champramary S."/>
            <person name="Plett K.L."/>
            <person name="Tsai I.J."/>
            <person name="Slot J."/>
            <person name="Sipos G."/>
            <person name="Plett J."/>
            <person name="Nagy L.G."/>
            <person name="Grigoriev I.V."/>
        </authorList>
    </citation>
    <scope>NUCLEOTIDE SEQUENCE</scope>
    <source>
        <strain evidence="5">CCBAS 213</strain>
    </source>
</reference>
<keyword evidence="6" id="KW-1185">Reference proteome</keyword>
<dbReference type="InterPro" id="IPR020904">
    <property type="entry name" value="Sc_DH/Rdtase_CS"/>
</dbReference>
<name>A0AA39TUK9_ARMTA</name>
<evidence type="ECO:0000256" key="2">
    <source>
        <dbReference type="ARBA" id="ARBA00022857"/>
    </source>
</evidence>
<protein>
    <submittedName>
        <fullName evidence="5">NAD-P-binding protein</fullName>
    </submittedName>
</protein>
<evidence type="ECO:0000313" key="5">
    <source>
        <dbReference type="EMBL" id="KAK0463964.1"/>
    </source>
</evidence>
<dbReference type="PRINTS" id="PR00081">
    <property type="entry name" value="GDHRDH"/>
</dbReference>
<dbReference type="InterPro" id="IPR002347">
    <property type="entry name" value="SDR_fam"/>
</dbReference>